<dbReference type="InterPro" id="IPR013517">
    <property type="entry name" value="FG-GAP"/>
</dbReference>
<evidence type="ECO:0008006" key="3">
    <source>
        <dbReference type="Google" id="ProtNLM"/>
    </source>
</evidence>
<dbReference type="Gene3D" id="2.130.10.130">
    <property type="entry name" value="Integrin alpha, N-terminal"/>
    <property type="match status" value="1"/>
</dbReference>
<dbReference type="SUPFAM" id="SSF69318">
    <property type="entry name" value="Integrin alpha N-terminal domain"/>
    <property type="match status" value="1"/>
</dbReference>
<dbReference type="InterPro" id="IPR028994">
    <property type="entry name" value="Integrin_alpha_N"/>
</dbReference>
<organism evidence="2">
    <name type="scientific">marine metagenome</name>
    <dbReference type="NCBI Taxonomy" id="408172"/>
    <lineage>
        <taxon>unclassified sequences</taxon>
        <taxon>metagenomes</taxon>
        <taxon>ecological metagenomes</taxon>
    </lineage>
</organism>
<accession>A0A382VHU8</accession>
<name>A0A382VHU8_9ZZZZ</name>
<dbReference type="EMBL" id="UINC01152082">
    <property type="protein sequence ID" value="SVD46064.1"/>
    <property type="molecule type" value="Genomic_DNA"/>
</dbReference>
<proteinExistence type="predicted"/>
<sequence>MYRLLATITILSTFTLNAKEPKFRQQDIDVEVGVGYGLQLADMNGDGKTDIVLVDKDKVAWYQNPTWAKHQISGHLTERDHVCVAARDLDGDGKAEIAVGGQWNPGDTVNSGAVFYLKPTPDRSGNWKPIRLHHEPTTHRMHWVKNPSGVYDLVVKPLTGKGNRNYVGAGLKMLAYKMPENPEKDKWTTSLVCDFLHNSHNFHPVNWDEDPEDELLVTGIEGTWFLNRQKDDTWTRKLIAKTFGGEVRDGHIPDGRRLVT</sequence>
<gene>
    <name evidence="2" type="ORF">METZ01_LOCUS398918</name>
</gene>
<dbReference type="Pfam" id="PF13517">
    <property type="entry name" value="FG-GAP_3"/>
    <property type="match status" value="1"/>
</dbReference>
<evidence type="ECO:0000256" key="1">
    <source>
        <dbReference type="ARBA" id="ARBA00022729"/>
    </source>
</evidence>
<dbReference type="AlphaFoldDB" id="A0A382VHU8"/>
<evidence type="ECO:0000313" key="2">
    <source>
        <dbReference type="EMBL" id="SVD46064.1"/>
    </source>
</evidence>
<feature type="non-terminal residue" evidence="2">
    <location>
        <position position="260"/>
    </location>
</feature>
<protein>
    <recommendedName>
        <fullName evidence="3">FG-GAP repeat protein</fullName>
    </recommendedName>
</protein>
<reference evidence="2" key="1">
    <citation type="submission" date="2018-05" db="EMBL/GenBank/DDBJ databases">
        <authorList>
            <person name="Lanie J.A."/>
            <person name="Ng W.-L."/>
            <person name="Kazmierczak K.M."/>
            <person name="Andrzejewski T.M."/>
            <person name="Davidsen T.M."/>
            <person name="Wayne K.J."/>
            <person name="Tettelin H."/>
            <person name="Glass J.I."/>
            <person name="Rusch D."/>
            <person name="Podicherti R."/>
            <person name="Tsui H.-C.T."/>
            <person name="Winkler M.E."/>
        </authorList>
    </citation>
    <scope>NUCLEOTIDE SEQUENCE</scope>
</reference>
<keyword evidence="1" id="KW-0732">Signal</keyword>